<dbReference type="PANTHER" id="PTHR14221">
    <property type="entry name" value="WD REPEAT DOMAIN 44"/>
    <property type="match status" value="1"/>
</dbReference>
<accession>A0A9I9CMD0</accession>
<dbReference type="InterPro" id="IPR020472">
    <property type="entry name" value="WD40_PAC1"/>
</dbReference>
<protein>
    <recommendedName>
        <fullName evidence="5">WD repeat-containing protein 44</fullName>
    </recommendedName>
</protein>
<sequence>MMDLIYCEEEIERFYDTREEISSVSDWGSDCSENCSTSFGDDGDIPENLRYVGWIRNLESVYERRNKFFKWMGLDLDQNFDNTDEEEGDSWRVYRDRILEDCGTVLRLSGSEGELSSSLTISSMSNEAPESSGNVAVEENHACTIRNLDNGTEFIVDSFSQDGMLNMLREVGSNRSFSFDEFERNIGQSPLVQQLFRKNVEKAGVIVNARKEAKKGWLRKLGAVACIVDNGEGAMKTGVSNSSSKAGIQQVRVHPYKKQSKELSSLFVGQEFEAHKGSITTMKFSVDGRYLATAGEDGVVRVWQVLEDVRFNNFDIHNVDPSSLYFSMNHLSKLDPLDVPKETLGKTKLKRSSSTACVIFPPKLFRILEKPLHEFLGHSGEVLDLSWSKKGLLLSSSVDKTVRLWQLGCDTCLRVYCHNNYVTCVSFNPIDENHFISGSIDGKVRIWEVLACQVVDYIDIREIVSAVCYRPDGKGGIVGSMTGNCRFYNIIDNRLELDAQICLNGKKKSPGKRIIGFEFSPSDPSKLMVCSADSPVHIISRSDVICKFKGLRNGGNKMSASFTSDGKHIVSASEENVYVWNYNCKDKASRKKKIWSSESFFSRSATIAIPWSGVKITPEPPLSPTRVCDTTGIIPEMEPKYPDDDGDREHKVPSSSPDCFSLSRTLFPELLKGTATWPEEKLHDSSSMTPSPSPSMCKTEFKFLKNACQSMLSSPHMWGLVIVTAGWDGRIRTFLNYGRWINLEGDVGIIQVVSQPRFIFKFEPQGDPP</sequence>
<dbReference type="PROSITE" id="PS50294">
    <property type="entry name" value="WD_REPEATS_REGION"/>
    <property type="match status" value="3"/>
</dbReference>
<evidence type="ECO:0000256" key="1">
    <source>
        <dbReference type="ARBA" id="ARBA00022574"/>
    </source>
</evidence>
<keyword evidence="2" id="KW-0677">Repeat</keyword>
<dbReference type="PROSITE" id="PS50082">
    <property type="entry name" value="WD_REPEATS_2"/>
    <property type="match status" value="3"/>
</dbReference>
<dbReference type="Gramene" id="MELO3C005773.2.1">
    <property type="protein sequence ID" value="MELO3C005773.2.1"/>
    <property type="gene ID" value="MELO3C005773.2"/>
</dbReference>
<dbReference type="Gene3D" id="2.130.10.10">
    <property type="entry name" value="YVTN repeat-like/Quinoprotein amine dehydrogenase"/>
    <property type="match status" value="1"/>
</dbReference>
<dbReference type="SUPFAM" id="SSF50978">
    <property type="entry name" value="WD40 repeat-like"/>
    <property type="match status" value="1"/>
</dbReference>
<dbReference type="PRINTS" id="PR00320">
    <property type="entry name" value="GPROTEINBRPT"/>
</dbReference>
<dbReference type="InterPro" id="IPR001680">
    <property type="entry name" value="WD40_rpt"/>
</dbReference>
<feature type="repeat" description="WD" evidence="3">
    <location>
        <begin position="375"/>
        <end position="407"/>
    </location>
</feature>
<dbReference type="Pfam" id="PF00400">
    <property type="entry name" value="WD40"/>
    <property type="match status" value="3"/>
</dbReference>
<dbReference type="SMART" id="SM00320">
    <property type="entry name" value="WD40"/>
    <property type="match status" value="6"/>
</dbReference>
<reference evidence="4" key="1">
    <citation type="submission" date="2023-03" db="UniProtKB">
        <authorList>
            <consortium name="EnsemblPlants"/>
        </authorList>
    </citation>
    <scope>IDENTIFICATION</scope>
</reference>
<feature type="repeat" description="WD" evidence="3">
    <location>
        <begin position="272"/>
        <end position="305"/>
    </location>
</feature>
<dbReference type="InterPro" id="IPR036322">
    <property type="entry name" value="WD40_repeat_dom_sf"/>
</dbReference>
<dbReference type="AlphaFoldDB" id="A0A9I9CMD0"/>
<feature type="repeat" description="WD" evidence="3">
    <location>
        <begin position="415"/>
        <end position="449"/>
    </location>
</feature>
<dbReference type="InterPro" id="IPR040324">
    <property type="entry name" value="WDR44/Dgr2"/>
</dbReference>
<organism evidence="4">
    <name type="scientific">Cucumis melo</name>
    <name type="common">Muskmelon</name>
    <dbReference type="NCBI Taxonomy" id="3656"/>
    <lineage>
        <taxon>Eukaryota</taxon>
        <taxon>Viridiplantae</taxon>
        <taxon>Streptophyta</taxon>
        <taxon>Embryophyta</taxon>
        <taxon>Tracheophyta</taxon>
        <taxon>Spermatophyta</taxon>
        <taxon>Magnoliopsida</taxon>
        <taxon>eudicotyledons</taxon>
        <taxon>Gunneridae</taxon>
        <taxon>Pentapetalae</taxon>
        <taxon>rosids</taxon>
        <taxon>fabids</taxon>
        <taxon>Cucurbitales</taxon>
        <taxon>Cucurbitaceae</taxon>
        <taxon>Benincaseae</taxon>
        <taxon>Cucumis</taxon>
    </lineage>
</organism>
<dbReference type="EnsemblPlants" id="MELO3C005773.2.1">
    <property type="protein sequence ID" value="MELO3C005773.2.1"/>
    <property type="gene ID" value="MELO3C005773.2"/>
</dbReference>
<evidence type="ECO:0000313" key="4">
    <source>
        <dbReference type="EnsemblPlants" id="MELO3C005773.2.1"/>
    </source>
</evidence>
<dbReference type="PANTHER" id="PTHR14221:SF5">
    <property type="entry name" value="TRANSDUCIN_WD40 REPEAT-LIKE SUPERFAMILY PROTEIN"/>
    <property type="match status" value="1"/>
</dbReference>
<keyword evidence="1 3" id="KW-0853">WD repeat</keyword>
<proteinExistence type="predicted"/>
<dbReference type="InterPro" id="IPR015943">
    <property type="entry name" value="WD40/YVTN_repeat-like_dom_sf"/>
</dbReference>
<evidence type="ECO:0008006" key="5">
    <source>
        <dbReference type="Google" id="ProtNLM"/>
    </source>
</evidence>
<evidence type="ECO:0000256" key="2">
    <source>
        <dbReference type="ARBA" id="ARBA00022737"/>
    </source>
</evidence>
<name>A0A9I9CMD0_CUCME</name>
<evidence type="ECO:0000256" key="3">
    <source>
        <dbReference type="PROSITE-ProRule" id="PRU00221"/>
    </source>
</evidence>